<name>A0A918URM1_9CAUL</name>
<keyword evidence="2" id="KW-1185">Reference proteome</keyword>
<dbReference type="EMBL" id="BMZB01000001">
    <property type="protein sequence ID" value="GGZ28622.1"/>
    <property type="molecule type" value="Genomic_DNA"/>
</dbReference>
<reference evidence="1" key="2">
    <citation type="submission" date="2020-09" db="EMBL/GenBank/DDBJ databases">
        <authorList>
            <person name="Sun Q."/>
            <person name="Kim S."/>
        </authorList>
    </citation>
    <scope>NUCLEOTIDE SEQUENCE</scope>
    <source>
        <strain evidence="1">KCTC 32296</strain>
    </source>
</reference>
<sequence length="101" mass="11481">MEWSAVGDEFEKLIAANEDFSEATIRNAKDLLVYVSENCAEGDGYPRGIGQQSVLTGTQRNRMQFLLKCSKVAMNFMFLNTNHSRFTNMIMCRMPLCLMSL</sequence>
<dbReference type="Proteomes" id="UP000662572">
    <property type="component" value="Unassembled WGS sequence"/>
</dbReference>
<organism evidence="1 2">
    <name type="scientific">Asticcacaulis endophyticus</name>
    <dbReference type="NCBI Taxonomy" id="1395890"/>
    <lineage>
        <taxon>Bacteria</taxon>
        <taxon>Pseudomonadati</taxon>
        <taxon>Pseudomonadota</taxon>
        <taxon>Alphaproteobacteria</taxon>
        <taxon>Caulobacterales</taxon>
        <taxon>Caulobacteraceae</taxon>
        <taxon>Asticcacaulis</taxon>
    </lineage>
</organism>
<gene>
    <name evidence="1" type="ORF">GCM10011273_13050</name>
</gene>
<protein>
    <submittedName>
        <fullName evidence="1">Uncharacterized protein</fullName>
    </submittedName>
</protein>
<dbReference type="RefSeq" id="WP_189485572.1">
    <property type="nucleotide sequence ID" value="NZ_BMZB01000001.1"/>
</dbReference>
<proteinExistence type="predicted"/>
<reference evidence="1" key="1">
    <citation type="journal article" date="2014" name="Int. J. Syst. Evol. Microbiol.">
        <title>Complete genome sequence of Corynebacterium casei LMG S-19264T (=DSM 44701T), isolated from a smear-ripened cheese.</title>
        <authorList>
            <consortium name="US DOE Joint Genome Institute (JGI-PGF)"/>
            <person name="Walter F."/>
            <person name="Albersmeier A."/>
            <person name="Kalinowski J."/>
            <person name="Ruckert C."/>
        </authorList>
    </citation>
    <scope>NUCLEOTIDE SEQUENCE</scope>
    <source>
        <strain evidence="1">KCTC 32296</strain>
    </source>
</reference>
<evidence type="ECO:0000313" key="1">
    <source>
        <dbReference type="EMBL" id="GGZ28622.1"/>
    </source>
</evidence>
<evidence type="ECO:0000313" key="2">
    <source>
        <dbReference type="Proteomes" id="UP000662572"/>
    </source>
</evidence>
<comment type="caution">
    <text evidence="1">The sequence shown here is derived from an EMBL/GenBank/DDBJ whole genome shotgun (WGS) entry which is preliminary data.</text>
</comment>
<accession>A0A918URM1</accession>
<dbReference type="AlphaFoldDB" id="A0A918URM1"/>